<dbReference type="EMBL" id="CP073767">
    <property type="protein sequence ID" value="UWZ58048.1"/>
    <property type="molecule type" value="Genomic_DNA"/>
</dbReference>
<feature type="transmembrane region" description="Helical" evidence="1">
    <location>
        <begin position="37"/>
        <end position="59"/>
    </location>
</feature>
<feature type="transmembrane region" description="Helical" evidence="1">
    <location>
        <begin position="65"/>
        <end position="85"/>
    </location>
</feature>
<keyword evidence="1" id="KW-1133">Transmembrane helix</keyword>
<keyword evidence="3" id="KW-1185">Reference proteome</keyword>
<dbReference type="AlphaFoldDB" id="A0A9Q9IS86"/>
<gene>
    <name evidence="2" type="ORF">Daura_18890</name>
</gene>
<accession>A0A9Q9IS86</accession>
<evidence type="ECO:0000313" key="2">
    <source>
        <dbReference type="EMBL" id="UWZ58048.1"/>
    </source>
</evidence>
<protein>
    <submittedName>
        <fullName evidence="2">Uncharacterized protein</fullName>
    </submittedName>
</protein>
<dbReference type="Proteomes" id="UP001058003">
    <property type="component" value="Chromosome"/>
</dbReference>
<feature type="transmembrane region" description="Helical" evidence="1">
    <location>
        <begin position="143"/>
        <end position="163"/>
    </location>
</feature>
<organism evidence="2 3">
    <name type="scientific">Dactylosporangium aurantiacum</name>
    <dbReference type="NCBI Taxonomy" id="35754"/>
    <lineage>
        <taxon>Bacteria</taxon>
        <taxon>Bacillati</taxon>
        <taxon>Actinomycetota</taxon>
        <taxon>Actinomycetes</taxon>
        <taxon>Micromonosporales</taxon>
        <taxon>Micromonosporaceae</taxon>
        <taxon>Dactylosporangium</taxon>
    </lineage>
</organism>
<feature type="transmembrane region" description="Helical" evidence="1">
    <location>
        <begin position="175"/>
        <end position="200"/>
    </location>
</feature>
<keyword evidence="1" id="KW-0812">Transmembrane</keyword>
<evidence type="ECO:0000256" key="1">
    <source>
        <dbReference type="SAM" id="Phobius"/>
    </source>
</evidence>
<keyword evidence="1" id="KW-0472">Membrane</keyword>
<dbReference type="KEGG" id="daur:Daura_18890"/>
<evidence type="ECO:0000313" key="3">
    <source>
        <dbReference type="Proteomes" id="UP001058003"/>
    </source>
</evidence>
<dbReference type="OrthoDB" id="9554463at2"/>
<sequence length="210" mass="23026">MALTEFEKQRLLTDALLYEGQQHWLHYRHIEQERNQFLGFFFTLLVAIVGFFVAVSSRIPSWPTVALGLTCMAAVFGMISLLILASVRKFGAALHAYDRDIARIRSSLFSIAGAGRSHLPWDHNTARTHSQPALLHRMFDPQFAAEAIVGTFATVSFGVQVFVAADSLLSESFSVAQRAFACALAASSAGVAIAAVRLGVKFGEPRPRRS</sequence>
<name>A0A9Q9IS86_9ACTN</name>
<proteinExistence type="predicted"/>
<dbReference type="RefSeq" id="WP_033366994.1">
    <property type="nucleotide sequence ID" value="NZ_CP073767.1"/>
</dbReference>
<reference evidence="2" key="1">
    <citation type="submission" date="2021-04" db="EMBL/GenBank/DDBJ databases">
        <title>Dactylosporangium aurantiacum NRRL B-8018 full assembly.</title>
        <authorList>
            <person name="Hartkoorn R.C."/>
            <person name="Beaudoing E."/>
            <person name="Hot D."/>
        </authorList>
    </citation>
    <scope>NUCLEOTIDE SEQUENCE</scope>
    <source>
        <strain evidence="2">NRRL B-8018</strain>
    </source>
</reference>